<keyword evidence="1" id="KW-0812">Transmembrane</keyword>
<feature type="transmembrane region" description="Helical" evidence="1">
    <location>
        <begin position="35"/>
        <end position="57"/>
    </location>
</feature>
<feature type="transmembrane region" description="Helical" evidence="1">
    <location>
        <begin position="69"/>
        <end position="89"/>
    </location>
</feature>
<keyword evidence="1" id="KW-1133">Transmembrane helix</keyword>
<gene>
    <name evidence="2" type="ORF">UFOPK3837_00921</name>
</gene>
<dbReference type="AlphaFoldDB" id="A0A6J7KW95"/>
<evidence type="ECO:0000256" key="1">
    <source>
        <dbReference type="SAM" id="Phobius"/>
    </source>
</evidence>
<feature type="transmembrane region" description="Helical" evidence="1">
    <location>
        <begin position="6"/>
        <end position="28"/>
    </location>
</feature>
<reference evidence="2" key="1">
    <citation type="submission" date="2020-05" db="EMBL/GenBank/DDBJ databases">
        <authorList>
            <person name="Chiriac C."/>
            <person name="Salcher M."/>
            <person name="Ghai R."/>
            <person name="Kavagutti S V."/>
        </authorList>
    </citation>
    <scope>NUCLEOTIDE SEQUENCE</scope>
</reference>
<feature type="transmembrane region" description="Helical" evidence="1">
    <location>
        <begin position="96"/>
        <end position="118"/>
    </location>
</feature>
<accession>A0A6J7KW95</accession>
<name>A0A6J7KW95_9ZZZZ</name>
<sequence length="119" mass="12361">MIAAQAFWFMGISLGVGGVNLLLGLFGLKLKAASLLATGLVELLVLAQLVITVWVLISGANPAGSLPEFFGYLLVALVVPIGGAALAIAEKTKNATIILGLAGLTISVMFLRMFTIWFG</sequence>
<organism evidence="2">
    <name type="scientific">freshwater metagenome</name>
    <dbReference type="NCBI Taxonomy" id="449393"/>
    <lineage>
        <taxon>unclassified sequences</taxon>
        <taxon>metagenomes</taxon>
        <taxon>ecological metagenomes</taxon>
    </lineage>
</organism>
<evidence type="ECO:0000313" key="2">
    <source>
        <dbReference type="EMBL" id="CAB4958649.1"/>
    </source>
</evidence>
<dbReference type="EMBL" id="CAFBNO010000048">
    <property type="protein sequence ID" value="CAB4958649.1"/>
    <property type="molecule type" value="Genomic_DNA"/>
</dbReference>
<proteinExistence type="predicted"/>
<protein>
    <submittedName>
        <fullName evidence="2">Unannotated protein</fullName>
    </submittedName>
</protein>
<keyword evidence="1" id="KW-0472">Membrane</keyword>